<dbReference type="Gene3D" id="3.40.50.1700">
    <property type="entry name" value="Glycoside hydrolase family 3 C-terminal domain"/>
    <property type="match status" value="1"/>
</dbReference>
<dbReference type="InterPro" id="IPR036962">
    <property type="entry name" value="Glyco_hydro_3_N_sf"/>
</dbReference>
<dbReference type="InterPro" id="IPR002772">
    <property type="entry name" value="Glyco_hydro_3_C"/>
</dbReference>
<dbReference type="STRING" id="50990.A0A4Y7QMB1"/>
<keyword evidence="9" id="KW-0326">Glycosidase</keyword>
<keyword evidence="6" id="KW-0136">Cellulose degradation</keyword>
<comment type="pathway">
    <text evidence="2">Glycan metabolism; cellulose degradation.</text>
</comment>
<keyword evidence="5 13" id="KW-0378">Hydrolase</keyword>
<evidence type="ECO:0000256" key="5">
    <source>
        <dbReference type="ARBA" id="ARBA00022801"/>
    </source>
</evidence>
<evidence type="ECO:0000256" key="3">
    <source>
        <dbReference type="ARBA" id="ARBA00005336"/>
    </source>
</evidence>
<dbReference type="InterPro" id="IPR017853">
    <property type="entry name" value="GH"/>
</dbReference>
<dbReference type="Pfam" id="PF14310">
    <property type="entry name" value="Fn3-like"/>
    <property type="match status" value="1"/>
</dbReference>
<dbReference type="PANTHER" id="PTHR42715:SF2">
    <property type="entry name" value="BETA-GLUCOSIDASE F-RELATED"/>
    <property type="match status" value="1"/>
</dbReference>
<dbReference type="SMART" id="SM01217">
    <property type="entry name" value="Fn3_like"/>
    <property type="match status" value="1"/>
</dbReference>
<dbReference type="GO" id="GO:0008422">
    <property type="term" value="F:beta-glucosidase activity"/>
    <property type="evidence" value="ECO:0007669"/>
    <property type="project" value="UniProtKB-EC"/>
</dbReference>
<comment type="catalytic activity">
    <reaction evidence="1">
        <text>Hydrolysis of terminal, non-reducing beta-D-glucosyl residues with release of beta-D-glucose.</text>
        <dbReference type="EC" id="3.2.1.21"/>
    </reaction>
</comment>
<evidence type="ECO:0000256" key="1">
    <source>
        <dbReference type="ARBA" id="ARBA00000448"/>
    </source>
</evidence>
<evidence type="ECO:0000259" key="12">
    <source>
        <dbReference type="SMART" id="SM01217"/>
    </source>
</evidence>
<dbReference type="InterPro" id="IPR001764">
    <property type="entry name" value="Glyco_hydro_3_N"/>
</dbReference>
<proteinExistence type="inferred from homology"/>
<gene>
    <name evidence="13" type="ORF">BD410DRAFT_229392</name>
</gene>
<keyword evidence="11" id="KW-0732">Signal</keyword>
<evidence type="ECO:0000256" key="6">
    <source>
        <dbReference type="ARBA" id="ARBA00023001"/>
    </source>
</evidence>
<dbReference type="AlphaFoldDB" id="A0A4Y7QMB1"/>
<accession>A0A4Y7QMB1</accession>
<dbReference type="FunFam" id="3.20.20.300:FF:000002">
    <property type="entry name" value="Probable beta-glucosidase"/>
    <property type="match status" value="1"/>
</dbReference>
<dbReference type="VEuPathDB" id="FungiDB:BD410DRAFT_229392"/>
<reference evidence="13 14" key="1">
    <citation type="submission" date="2018-06" db="EMBL/GenBank/DDBJ databases">
        <title>A transcriptomic atlas of mushroom development highlights an independent origin of complex multicellularity.</title>
        <authorList>
            <consortium name="DOE Joint Genome Institute"/>
            <person name="Krizsan K."/>
            <person name="Almasi E."/>
            <person name="Merenyi Z."/>
            <person name="Sahu N."/>
            <person name="Viragh M."/>
            <person name="Koszo T."/>
            <person name="Mondo S."/>
            <person name="Kiss B."/>
            <person name="Balint B."/>
            <person name="Kues U."/>
            <person name="Barry K."/>
            <person name="Hegedus J.C."/>
            <person name="Henrissat B."/>
            <person name="Johnson J."/>
            <person name="Lipzen A."/>
            <person name="Ohm R."/>
            <person name="Nagy I."/>
            <person name="Pangilinan J."/>
            <person name="Yan J."/>
            <person name="Xiong Y."/>
            <person name="Grigoriev I.V."/>
            <person name="Hibbett D.S."/>
            <person name="Nagy L.G."/>
        </authorList>
    </citation>
    <scope>NUCLEOTIDE SEQUENCE [LARGE SCALE GENOMIC DNA]</scope>
    <source>
        <strain evidence="13 14">SZMC22713</strain>
    </source>
</reference>
<evidence type="ECO:0000313" key="14">
    <source>
        <dbReference type="Proteomes" id="UP000294933"/>
    </source>
</evidence>
<feature type="domain" description="Fibronectin type III-like" evidence="12">
    <location>
        <begin position="660"/>
        <end position="729"/>
    </location>
</feature>
<keyword evidence="10" id="KW-0624">Polysaccharide degradation</keyword>
<dbReference type="Gene3D" id="2.60.40.10">
    <property type="entry name" value="Immunoglobulins"/>
    <property type="match status" value="1"/>
</dbReference>
<evidence type="ECO:0000256" key="2">
    <source>
        <dbReference type="ARBA" id="ARBA00004987"/>
    </source>
</evidence>
<dbReference type="Pfam" id="PF01915">
    <property type="entry name" value="Glyco_hydro_3_C"/>
    <property type="match status" value="1"/>
</dbReference>
<evidence type="ECO:0000256" key="10">
    <source>
        <dbReference type="ARBA" id="ARBA00023326"/>
    </source>
</evidence>
<dbReference type="InterPro" id="IPR050288">
    <property type="entry name" value="Cellulose_deg_GH3"/>
</dbReference>
<dbReference type="Pfam" id="PF00933">
    <property type="entry name" value="Glyco_hydro_3"/>
    <property type="match status" value="1"/>
</dbReference>
<dbReference type="OrthoDB" id="416222at2759"/>
<comment type="similarity">
    <text evidence="3">Belongs to the glycosyl hydrolase 3 family.</text>
</comment>
<feature type="signal peptide" evidence="11">
    <location>
        <begin position="1"/>
        <end position="18"/>
    </location>
</feature>
<dbReference type="PANTHER" id="PTHR42715">
    <property type="entry name" value="BETA-GLUCOSIDASE"/>
    <property type="match status" value="1"/>
</dbReference>
<evidence type="ECO:0000256" key="4">
    <source>
        <dbReference type="ARBA" id="ARBA00012744"/>
    </source>
</evidence>
<sequence>MYLHCSAVFLVLSSVVYAQPASPEWQTAYAKANATLAKLSLWDKVWLGTGVGYFFGKCTGSTPGITSINFTGLCLEDSALGVRNVDKTSVFPPGINTAATFNRTLMNLRGIAMGQEFRGKGINVQLGPMMNMMRAPASGRAWEGFGADPYLAGEGAYETVKGVQSVGVQAVAKHFIFNEQEHSRMSSSSNVDDRTTHEVYLHPFLRSIQANVAAVMCSYNQVNGTFACENNSTLNGILKWELGFQGYVMSDWVATHSTGSVTKGLDMTMPGDIFPGSLISFFGLTLDLAVVFGAIKQYYVDNLARRVLASWYLLGQDSGYPAVNFNSKNAGSSDNLHVDVQGNHGSLIRTIGAASTVLLKNTGKTLPLAAPPSIAVIGSGAGPNPSGPNGCVDRSCNQGVLAQGWGSGTADYPYLITPLDAITNRSAVDKTNVTSSLSDSDLNAAAAAAKNKSIAFVFITADSGEAQYTVEGNAGDRNDLLAWHGGDALVQAVAAVNNNTIVVVNTVGPVILEAWIDNPNVTGLVWSGLPGQEAGNGLVDVLYGVYNPSGRLPYTIGKSIGDYPAQIDTTSSLSTVQIPYAEGIFIDYRHFDASNITPRFEFGFGLSYTTFDYSSLSISGSISSNQYSTGMGSSLDAMLHNPAITVSFSLRNSGSTFGHEVAQLYLTLPSSANSAPYILRGFDSIPLEPGQSKTVTFTLSRYDLSTWNVVTQRWEVPNGDIVVTIGASSRDRRLRGTISN</sequence>
<dbReference type="SUPFAM" id="SSF52279">
    <property type="entry name" value="Beta-D-glucan exohydrolase, C-terminal domain"/>
    <property type="match status" value="1"/>
</dbReference>
<dbReference type="EC" id="3.2.1.21" evidence="4"/>
<dbReference type="Gene3D" id="3.20.20.300">
    <property type="entry name" value="Glycoside hydrolase, family 3, N-terminal domain"/>
    <property type="match status" value="1"/>
</dbReference>
<dbReference type="InterPro" id="IPR036881">
    <property type="entry name" value="Glyco_hydro_3_C_sf"/>
</dbReference>
<evidence type="ECO:0000256" key="11">
    <source>
        <dbReference type="SAM" id="SignalP"/>
    </source>
</evidence>
<name>A0A4Y7QMB1_9AGAM</name>
<evidence type="ECO:0000256" key="7">
    <source>
        <dbReference type="ARBA" id="ARBA00023180"/>
    </source>
</evidence>
<keyword evidence="14" id="KW-1185">Reference proteome</keyword>
<dbReference type="InterPro" id="IPR013783">
    <property type="entry name" value="Ig-like_fold"/>
</dbReference>
<dbReference type="FunFam" id="3.40.50.1700:FF:000003">
    <property type="entry name" value="Probable beta-glucosidase"/>
    <property type="match status" value="1"/>
</dbReference>
<dbReference type="EMBL" id="ML170157">
    <property type="protein sequence ID" value="TDL28535.1"/>
    <property type="molecule type" value="Genomic_DNA"/>
</dbReference>
<keyword evidence="8" id="KW-0119">Carbohydrate metabolism</keyword>
<dbReference type="PRINTS" id="PR00133">
    <property type="entry name" value="GLHYDRLASE3"/>
</dbReference>
<evidence type="ECO:0000256" key="9">
    <source>
        <dbReference type="ARBA" id="ARBA00023295"/>
    </source>
</evidence>
<dbReference type="SUPFAM" id="SSF51445">
    <property type="entry name" value="(Trans)glycosidases"/>
    <property type="match status" value="1"/>
</dbReference>
<evidence type="ECO:0000256" key="8">
    <source>
        <dbReference type="ARBA" id="ARBA00023277"/>
    </source>
</evidence>
<keyword evidence="7" id="KW-0325">Glycoprotein</keyword>
<feature type="chain" id="PRO_5021416553" description="beta-glucosidase" evidence="11">
    <location>
        <begin position="19"/>
        <end position="740"/>
    </location>
</feature>
<protein>
    <recommendedName>
        <fullName evidence="4">beta-glucosidase</fullName>
        <ecNumber evidence="4">3.2.1.21</ecNumber>
    </recommendedName>
</protein>
<organism evidence="13 14">
    <name type="scientific">Rickenella mellea</name>
    <dbReference type="NCBI Taxonomy" id="50990"/>
    <lineage>
        <taxon>Eukaryota</taxon>
        <taxon>Fungi</taxon>
        <taxon>Dikarya</taxon>
        <taxon>Basidiomycota</taxon>
        <taxon>Agaricomycotina</taxon>
        <taxon>Agaricomycetes</taxon>
        <taxon>Hymenochaetales</taxon>
        <taxon>Rickenellaceae</taxon>
        <taxon>Rickenella</taxon>
    </lineage>
</organism>
<dbReference type="Proteomes" id="UP000294933">
    <property type="component" value="Unassembled WGS sequence"/>
</dbReference>
<dbReference type="GO" id="GO:0030245">
    <property type="term" value="P:cellulose catabolic process"/>
    <property type="evidence" value="ECO:0007669"/>
    <property type="project" value="UniProtKB-KW"/>
</dbReference>
<dbReference type="InterPro" id="IPR026891">
    <property type="entry name" value="Fn3-like"/>
</dbReference>
<evidence type="ECO:0000313" key="13">
    <source>
        <dbReference type="EMBL" id="TDL28535.1"/>
    </source>
</evidence>